<dbReference type="AlphaFoldDB" id="A0A087UCI9"/>
<organism evidence="2 3">
    <name type="scientific">Stegodyphus mimosarum</name>
    <name type="common">African social velvet spider</name>
    <dbReference type="NCBI Taxonomy" id="407821"/>
    <lineage>
        <taxon>Eukaryota</taxon>
        <taxon>Metazoa</taxon>
        <taxon>Ecdysozoa</taxon>
        <taxon>Arthropoda</taxon>
        <taxon>Chelicerata</taxon>
        <taxon>Arachnida</taxon>
        <taxon>Araneae</taxon>
        <taxon>Araneomorphae</taxon>
        <taxon>Entelegynae</taxon>
        <taxon>Eresoidea</taxon>
        <taxon>Eresidae</taxon>
        <taxon>Stegodyphus</taxon>
    </lineage>
</organism>
<evidence type="ECO:0008006" key="4">
    <source>
        <dbReference type="Google" id="ProtNLM"/>
    </source>
</evidence>
<feature type="chain" id="PRO_5001830395" description="DUF19 domain-containing protein" evidence="1">
    <location>
        <begin position="24"/>
        <end position="150"/>
    </location>
</feature>
<dbReference type="OMA" id="INILMME"/>
<keyword evidence="1" id="KW-0732">Signal</keyword>
<feature type="signal peptide" evidence="1">
    <location>
        <begin position="1"/>
        <end position="23"/>
    </location>
</feature>
<protein>
    <recommendedName>
        <fullName evidence="4">DUF19 domain-containing protein</fullName>
    </recommendedName>
</protein>
<evidence type="ECO:0000256" key="1">
    <source>
        <dbReference type="SAM" id="SignalP"/>
    </source>
</evidence>
<dbReference type="OrthoDB" id="10358598at2759"/>
<dbReference type="Proteomes" id="UP000054359">
    <property type="component" value="Unassembled WGS sequence"/>
</dbReference>
<proteinExistence type="predicted"/>
<accession>A0A087UCI9</accession>
<dbReference type="EMBL" id="KK119209">
    <property type="protein sequence ID" value="KFM75078.1"/>
    <property type="molecule type" value="Genomic_DNA"/>
</dbReference>
<reference evidence="2 3" key="1">
    <citation type="submission" date="2013-11" db="EMBL/GenBank/DDBJ databases">
        <title>Genome sequencing of Stegodyphus mimosarum.</title>
        <authorList>
            <person name="Bechsgaard J."/>
        </authorList>
    </citation>
    <scope>NUCLEOTIDE SEQUENCE [LARGE SCALE GENOMIC DNA]</scope>
</reference>
<gene>
    <name evidence="2" type="ORF">X975_15169</name>
</gene>
<feature type="non-terminal residue" evidence="2">
    <location>
        <position position="150"/>
    </location>
</feature>
<keyword evidence="3" id="KW-1185">Reference proteome</keyword>
<evidence type="ECO:0000313" key="2">
    <source>
        <dbReference type="EMBL" id="KFM75078.1"/>
    </source>
</evidence>
<evidence type="ECO:0000313" key="3">
    <source>
        <dbReference type="Proteomes" id="UP000054359"/>
    </source>
</evidence>
<name>A0A087UCI9_STEMI</name>
<sequence length="150" mass="17779">MAWFGKCLYFIALLYFPEFFSNAMPENDEEIYEFYLCTRRQICECEGGADNYKRCYSLMEEETEHWFLEEMNACNLGKITSYNEMVVISCSVSSEEFYPCFMEMEKKLSKKFDELNKSPMRKRESIALESGRICILPNFSMCVENPEDCF</sequence>